<dbReference type="eggNOG" id="COG4275">
    <property type="taxonomic scope" value="Bacteria"/>
</dbReference>
<dbReference type="Proteomes" id="UP000008710">
    <property type="component" value="Chromosome"/>
</dbReference>
<protein>
    <submittedName>
        <fullName evidence="3">Possible chromate resistance protein</fullName>
    </submittedName>
</protein>
<dbReference type="InterPro" id="IPR046858">
    <property type="entry name" value="ChrB_N"/>
</dbReference>
<organism evidence="3 4">
    <name type="scientific">Rhodococcus jostii (strain RHA1)</name>
    <dbReference type="NCBI Taxonomy" id="101510"/>
    <lineage>
        <taxon>Bacteria</taxon>
        <taxon>Bacillati</taxon>
        <taxon>Actinomycetota</taxon>
        <taxon>Actinomycetes</taxon>
        <taxon>Mycobacteriales</taxon>
        <taxon>Nocardiaceae</taxon>
        <taxon>Rhodococcus</taxon>
    </lineage>
</organism>
<sequence length="169" mass="19067">MEPGPAPAERPDEWVMLAYRIPREPSTPRIAVWRKLRKYGVFQLADGVVVLPASARTREQFDWVAEEIVEAHGQAEVWTAAPTTQNQQDRMRAKLSADRAAEYDEITDAAEAARSLPDPDGWTKKLTQLRRRMREIDKRTFFPTAQRDGAEAALKGLATGRPAETQVPQ</sequence>
<dbReference type="Pfam" id="PF20229">
    <property type="entry name" value="ChrB_N"/>
    <property type="match status" value="1"/>
</dbReference>
<reference evidence="4" key="1">
    <citation type="journal article" date="2006" name="Proc. Natl. Acad. Sci. U.S.A.">
        <title>The complete genome of Rhodococcus sp. RHA1 provides insights into a catabolic powerhouse.</title>
        <authorList>
            <person name="McLeod M.P."/>
            <person name="Warren R.L."/>
            <person name="Hsiao W.W.L."/>
            <person name="Araki N."/>
            <person name="Myhre M."/>
            <person name="Fernandes C."/>
            <person name="Miyazawa D."/>
            <person name="Wong W."/>
            <person name="Lillquist A.L."/>
            <person name="Wang D."/>
            <person name="Dosanjh M."/>
            <person name="Hara H."/>
            <person name="Petrescu A."/>
            <person name="Morin R.D."/>
            <person name="Yang G."/>
            <person name="Stott J.M."/>
            <person name="Schein J.E."/>
            <person name="Shin H."/>
            <person name="Smailus D."/>
            <person name="Siddiqui A.S."/>
            <person name="Marra M.A."/>
            <person name="Jones S.J.M."/>
            <person name="Holt R."/>
            <person name="Brinkman F.S.L."/>
            <person name="Miyauchi K."/>
            <person name="Fukuda M."/>
            <person name="Davies J.E."/>
            <person name="Mohn W.W."/>
            <person name="Eltis L.D."/>
        </authorList>
    </citation>
    <scope>NUCLEOTIDE SEQUENCE [LARGE SCALE GENOMIC DNA]</scope>
    <source>
        <strain evidence="4">RHA1</strain>
    </source>
</reference>
<name>Q0SC60_RHOJR</name>
<dbReference type="HOGENOM" id="CLU_114046_1_0_11"/>
<gene>
    <name evidence="3" type="ordered locus">RHA1_ro03073</name>
</gene>
<accession>Q0SC60</accession>
<dbReference type="RefSeq" id="WP_011595737.1">
    <property type="nucleotide sequence ID" value="NC_008268.1"/>
</dbReference>
<dbReference type="AlphaFoldDB" id="Q0SC60"/>
<feature type="region of interest" description="Disordered" evidence="1">
    <location>
        <begin position="147"/>
        <end position="169"/>
    </location>
</feature>
<proteinExistence type="predicted"/>
<evidence type="ECO:0000256" key="1">
    <source>
        <dbReference type="SAM" id="MobiDB-lite"/>
    </source>
</evidence>
<dbReference type="OrthoDB" id="3790780at2"/>
<dbReference type="KEGG" id="rha:RHA1_ro03073"/>
<dbReference type="PATRIC" id="fig|101510.16.peg.3104"/>
<dbReference type="EMBL" id="CP000431">
    <property type="protein sequence ID" value="ABG94876.1"/>
    <property type="molecule type" value="Genomic_DNA"/>
</dbReference>
<feature type="domain" description="ChrB N-terminal" evidence="2">
    <location>
        <begin position="29"/>
        <end position="109"/>
    </location>
</feature>
<evidence type="ECO:0000313" key="3">
    <source>
        <dbReference type="EMBL" id="ABG94876.1"/>
    </source>
</evidence>
<evidence type="ECO:0000259" key="2">
    <source>
        <dbReference type="Pfam" id="PF20229"/>
    </source>
</evidence>
<evidence type="ECO:0000313" key="4">
    <source>
        <dbReference type="Proteomes" id="UP000008710"/>
    </source>
</evidence>